<organism evidence="1 2">
    <name type="scientific">Flavobacterium lacus</name>
    <dbReference type="NCBI Taxonomy" id="1353778"/>
    <lineage>
        <taxon>Bacteria</taxon>
        <taxon>Pseudomonadati</taxon>
        <taxon>Bacteroidota</taxon>
        <taxon>Flavobacteriia</taxon>
        <taxon>Flavobacteriales</taxon>
        <taxon>Flavobacteriaceae</taxon>
        <taxon>Flavobacterium</taxon>
    </lineage>
</organism>
<comment type="caution">
    <text evidence="1">The sequence shown here is derived from an EMBL/GenBank/DDBJ whole genome shotgun (WGS) entry which is preliminary data.</text>
</comment>
<protein>
    <submittedName>
        <fullName evidence="1">Uncharacterized protein</fullName>
    </submittedName>
</protein>
<reference evidence="1 2" key="1">
    <citation type="submission" date="2018-06" db="EMBL/GenBank/DDBJ databases">
        <title>Genomic Encyclopedia of Type Strains, Phase III (KMG-III): the genomes of soil and plant-associated and newly described type strains.</title>
        <authorList>
            <person name="Whitman W."/>
        </authorList>
    </citation>
    <scope>NUCLEOTIDE SEQUENCE [LARGE SCALE GENOMIC DNA]</scope>
    <source>
        <strain evidence="1 2">CGMCC 1.12504</strain>
    </source>
</reference>
<sequence>MDYNEFEKSIYDFHKKEIILKFKNASRKERPFNKALDDITSELSEIRNNSIIRKNENLLKNCTYEINHRLDYYKSEIALNSIISNEIKDSFNKISDRIIGLDNEKINISYDDFIKELITYDCLGRIEQIVKNNKDLYKIFYDNNYYKEFTLEKFEGHVVNSKLYRKVFAKFYPDKFVPIAIETINEFGQITYKINLTEDELENDKNKIKKSEKQISKFLVKYSNIANLLKDDEKLLLIHICLSKKYKIDESEQIKLILLSSGINDFRIFEELPNKNLVYNKVNKGLKYNYSPETKIELVNSIKSKIEICKLVKTEEILDSLLININ</sequence>
<dbReference type="Proteomes" id="UP000249518">
    <property type="component" value="Unassembled WGS sequence"/>
</dbReference>
<gene>
    <name evidence="1" type="ORF">B0I10_10128</name>
</gene>
<evidence type="ECO:0000313" key="1">
    <source>
        <dbReference type="EMBL" id="RAR50860.1"/>
    </source>
</evidence>
<name>A0A328WWV7_9FLAO</name>
<dbReference type="EMBL" id="QLSV01000001">
    <property type="protein sequence ID" value="RAR50860.1"/>
    <property type="molecule type" value="Genomic_DNA"/>
</dbReference>
<accession>A0A328WWV7</accession>
<evidence type="ECO:0000313" key="2">
    <source>
        <dbReference type="Proteomes" id="UP000249518"/>
    </source>
</evidence>
<dbReference type="AlphaFoldDB" id="A0A328WWV7"/>
<dbReference type="RefSeq" id="WP_112084464.1">
    <property type="nucleotide sequence ID" value="NZ_QLSV01000001.1"/>
</dbReference>
<keyword evidence="2" id="KW-1185">Reference proteome</keyword>
<proteinExistence type="predicted"/>
<dbReference type="OrthoDB" id="9835326at2"/>